<keyword evidence="1" id="KW-0812">Transmembrane</keyword>
<dbReference type="RefSeq" id="WP_150022229.1">
    <property type="nucleotide sequence ID" value="NZ_VWOJ01000001.1"/>
</dbReference>
<evidence type="ECO:0000313" key="3">
    <source>
        <dbReference type="EMBL" id="KAA5805198.1"/>
    </source>
</evidence>
<protein>
    <recommendedName>
        <fullName evidence="2">DUF6460 domain-containing protein</fullName>
    </recommendedName>
</protein>
<dbReference type="Proteomes" id="UP000325122">
    <property type="component" value="Unassembled WGS sequence"/>
</dbReference>
<keyword evidence="1" id="KW-1133">Transmembrane helix</keyword>
<evidence type="ECO:0000259" key="2">
    <source>
        <dbReference type="Pfam" id="PF20061"/>
    </source>
</evidence>
<organism evidence="3 4">
    <name type="scientific">Alkalicaulis satelles</name>
    <dbReference type="NCBI Taxonomy" id="2609175"/>
    <lineage>
        <taxon>Bacteria</taxon>
        <taxon>Pseudomonadati</taxon>
        <taxon>Pseudomonadota</taxon>
        <taxon>Alphaproteobacteria</taxon>
        <taxon>Maricaulales</taxon>
        <taxon>Maricaulaceae</taxon>
        <taxon>Alkalicaulis</taxon>
    </lineage>
</organism>
<name>A0A5M6ZPM8_9PROT</name>
<feature type="transmembrane region" description="Helical" evidence="1">
    <location>
        <begin position="28"/>
        <end position="45"/>
    </location>
</feature>
<dbReference type="Pfam" id="PF20061">
    <property type="entry name" value="DUF6460"/>
    <property type="match status" value="1"/>
</dbReference>
<sequence>MSQTPDTLPPPARRTFLQRLVAFKPSDIVLLVVLCVVVGLVLAAFRIDPAELWVDFFGAVARAWSAFFESIGSTLRWAVQYLLLGAVIVVPIWIVVRVITAASRR</sequence>
<dbReference type="InterPro" id="IPR045594">
    <property type="entry name" value="DUF6460"/>
</dbReference>
<evidence type="ECO:0000256" key="1">
    <source>
        <dbReference type="SAM" id="Phobius"/>
    </source>
</evidence>
<comment type="caution">
    <text evidence="3">The sequence shown here is derived from an EMBL/GenBank/DDBJ whole genome shotgun (WGS) entry which is preliminary data.</text>
</comment>
<evidence type="ECO:0000313" key="4">
    <source>
        <dbReference type="Proteomes" id="UP000325122"/>
    </source>
</evidence>
<feature type="transmembrane region" description="Helical" evidence="1">
    <location>
        <begin position="78"/>
        <end position="99"/>
    </location>
</feature>
<accession>A0A5M6ZPM8</accession>
<reference evidence="3 4" key="1">
    <citation type="submission" date="2019-09" db="EMBL/GenBank/DDBJ databases">
        <authorList>
            <person name="Kevbrin V."/>
            <person name="Grouzdev D.S."/>
        </authorList>
    </citation>
    <scope>NUCLEOTIDE SEQUENCE [LARGE SCALE GENOMIC DNA]</scope>
    <source>
        <strain evidence="3 4">G-192</strain>
    </source>
</reference>
<dbReference type="AlphaFoldDB" id="A0A5M6ZPM8"/>
<keyword evidence="4" id="KW-1185">Reference proteome</keyword>
<keyword evidence="1" id="KW-0472">Membrane</keyword>
<proteinExistence type="predicted"/>
<dbReference type="EMBL" id="VWOJ01000001">
    <property type="protein sequence ID" value="KAA5805198.1"/>
    <property type="molecule type" value="Genomic_DNA"/>
</dbReference>
<feature type="domain" description="DUF6460" evidence="2">
    <location>
        <begin position="71"/>
        <end position="99"/>
    </location>
</feature>
<gene>
    <name evidence="3" type="ORF">F1654_04225</name>
</gene>